<evidence type="ECO:0000313" key="2">
    <source>
        <dbReference type="Proteomes" id="UP000007812"/>
    </source>
</evidence>
<gene>
    <name evidence="1" type="ordered locus">Mcup_1645</name>
</gene>
<dbReference type="GeneID" id="10493834"/>
<protein>
    <submittedName>
        <fullName evidence="1">Uncharacterized protein</fullName>
    </submittedName>
</protein>
<dbReference type="OrthoDB" id="34655at2157"/>
<dbReference type="KEGG" id="mcn:Mcup_1645"/>
<dbReference type="eggNOG" id="arCOG07231">
    <property type="taxonomic scope" value="Archaea"/>
</dbReference>
<reference evidence="1 2" key="1">
    <citation type="journal article" date="2011" name="J. Bacteriol.">
        <title>Complete genome sequence of Metallosphaera cuprina, a metal sulfide-oxidizing archaeon from a hot spring.</title>
        <authorList>
            <person name="Liu L.J."/>
            <person name="You X.Y."/>
            <person name="Zheng H."/>
            <person name="Wang S."/>
            <person name="Jiang C.Y."/>
            <person name="Liu S.J."/>
        </authorList>
    </citation>
    <scope>NUCLEOTIDE SEQUENCE [LARGE SCALE GENOMIC DNA]</scope>
    <source>
        <strain evidence="1 2">Ar-4</strain>
    </source>
</reference>
<dbReference type="Proteomes" id="UP000007812">
    <property type="component" value="Chromosome"/>
</dbReference>
<name>F4FZY6_METCR</name>
<dbReference type="PATRIC" id="fig|1006006.8.peg.1647"/>
<evidence type="ECO:0000313" key="1">
    <source>
        <dbReference type="EMBL" id="AEB95748.1"/>
    </source>
</evidence>
<keyword evidence="2" id="KW-1185">Reference proteome</keyword>
<sequence>MKHKTSFNPLLVGIAVVLIIIGVFTLEAHFNSGTRIVEMAGLYSINQVVKVNNSTVAFAGVGVNGNTSVGMAGLLFLNNLSYIYFNVSKYFLNGSIYSIAYNGSAFLMGGAKYIKSGNSTFLEPEVVLLTSEGVKNFTSQIPRFYTPGQVLAVSWDQGFWLIGGSSLEMEGTSTFQIPFLLKLTSNISDLTASLPRSFYSPLSVGTGIFTISSGQDKSFIAGAHLFNFTFAVYNGTGFNSPFQNEGAIITSSYSPLGWLFGGFNYSSRDDGLVLTLFGTYNDSGIHFIKLKYEVGIVNSVGYGEGKYLVALRIPVVNNLTMSTSEEGIILAGNSLSTLTQVFNKVNVSINSIVTVHEHIVGGGYSIVSGERHAIIVLINLK</sequence>
<accession>F4FZY6</accession>
<dbReference type="HOGENOM" id="CLU_724832_0_0_2"/>
<organism evidence="1 2">
    <name type="scientific">Metallosphaera cuprina (strain Ar-4)</name>
    <dbReference type="NCBI Taxonomy" id="1006006"/>
    <lineage>
        <taxon>Archaea</taxon>
        <taxon>Thermoproteota</taxon>
        <taxon>Thermoprotei</taxon>
        <taxon>Sulfolobales</taxon>
        <taxon>Sulfolobaceae</taxon>
        <taxon>Metallosphaera</taxon>
    </lineage>
</organism>
<proteinExistence type="predicted"/>
<dbReference type="AlphaFoldDB" id="F4FZY6"/>
<dbReference type="EMBL" id="CP002656">
    <property type="protein sequence ID" value="AEB95748.1"/>
    <property type="molecule type" value="Genomic_DNA"/>
</dbReference>
<dbReference type="RefSeq" id="WP_013738246.1">
    <property type="nucleotide sequence ID" value="NC_015435.1"/>
</dbReference>